<evidence type="ECO:0000313" key="2">
    <source>
        <dbReference type="EMBL" id="OVE86164.1"/>
    </source>
</evidence>
<evidence type="ECO:0000313" key="3">
    <source>
        <dbReference type="Proteomes" id="UP000196084"/>
    </source>
</evidence>
<name>A0A202ED49_9EURY</name>
<proteinExistence type="predicted"/>
<organism evidence="2 3">
    <name type="scientific">Natronolimnobius baerhuensis</name>
    <dbReference type="NCBI Taxonomy" id="253108"/>
    <lineage>
        <taxon>Archaea</taxon>
        <taxon>Methanobacteriati</taxon>
        <taxon>Methanobacteriota</taxon>
        <taxon>Stenosarchaea group</taxon>
        <taxon>Halobacteria</taxon>
        <taxon>Halobacteriales</taxon>
        <taxon>Natrialbaceae</taxon>
        <taxon>Natronolimnobius</taxon>
    </lineage>
</organism>
<sequence length="119" mass="13118">MTMEAIRYEDGSISYPGHPRGPGGTVPEETIDLSEYTAEVVTWTTSMATPPGVREPNTLAIVEFDVDGESVRAIGQATTDEIETGDEVRPVYVEELREPGAGIREPDSQEWDGYRFEPI</sequence>
<dbReference type="Proteomes" id="UP000196084">
    <property type="component" value="Unassembled WGS sequence"/>
</dbReference>
<reference evidence="2 3" key="1">
    <citation type="submission" date="2017-02" db="EMBL/GenBank/DDBJ databases">
        <title>Natronthermophilus aegyptiacus gen. nov.,sp. nov., an aerobic, extremely halophilic alkalithermophilic archaeon isolated from the athalassohaline Wadi An Natrun, Egypt.</title>
        <authorList>
            <person name="Zhao B."/>
        </authorList>
    </citation>
    <scope>NUCLEOTIDE SEQUENCE [LARGE SCALE GENOMIC DNA]</scope>
    <source>
        <strain evidence="2 3">CGMCC 1.3597</strain>
    </source>
</reference>
<dbReference type="EMBL" id="MWPH01000001">
    <property type="protein sequence ID" value="OVE86164.1"/>
    <property type="molecule type" value="Genomic_DNA"/>
</dbReference>
<dbReference type="InterPro" id="IPR012340">
    <property type="entry name" value="NA-bd_OB-fold"/>
</dbReference>
<feature type="compositionally biased region" description="Basic and acidic residues" evidence="1">
    <location>
        <begin position="1"/>
        <end position="10"/>
    </location>
</feature>
<protein>
    <submittedName>
        <fullName evidence="2">Nucleic acid-binding protein</fullName>
    </submittedName>
</protein>
<accession>A0A202ED49</accession>
<comment type="caution">
    <text evidence="2">The sequence shown here is derived from an EMBL/GenBank/DDBJ whole genome shotgun (WGS) entry which is preliminary data.</text>
</comment>
<evidence type="ECO:0000256" key="1">
    <source>
        <dbReference type="SAM" id="MobiDB-lite"/>
    </source>
</evidence>
<dbReference type="OrthoDB" id="213852at2157"/>
<dbReference type="RefSeq" id="WP_087714144.1">
    <property type="nucleotide sequence ID" value="NZ_MWPH01000001.1"/>
</dbReference>
<feature type="region of interest" description="Disordered" evidence="1">
    <location>
        <begin position="99"/>
        <end position="119"/>
    </location>
</feature>
<gene>
    <name evidence="2" type="ORF">B2G88_05070</name>
</gene>
<keyword evidence="3" id="KW-1185">Reference proteome</keyword>
<dbReference type="AlphaFoldDB" id="A0A202ED49"/>
<dbReference type="SUPFAM" id="SSF50249">
    <property type="entry name" value="Nucleic acid-binding proteins"/>
    <property type="match status" value="1"/>
</dbReference>
<feature type="region of interest" description="Disordered" evidence="1">
    <location>
        <begin position="1"/>
        <end position="26"/>
    </location>
</feature>